<evidence type="ECO:0000256" key="4">
    <source>
        <dbReference type="ARBA" id="ARBA00022837"/>
    </source>
</evidence>
<dbReference type="PROSITE" id="PS00149">
    <property type="entry name" value="SULFATASE_2"/>
    <property type="match status" value="1"/>
</dbReference>
<comment type="similarity">
    <text evidence="1">Belongs to the sulfatase family.</text>
</comment>
<keyword evidence="5" id="KW-0325">Glycoprotein</keyword>
<dbReference type="InterPro" id="IPR000917">
    <property type="entry name" value="Sulfatase_N"/>
</dbReference>
<dbReference type="SUPFAM" id="SSF53649">
    <property type="entry name" value="Alkaline phosphatase-like"/>
    <property type="match status" value="1"/>
</dbReference>
<name>A0A382DUN2_9ZZZZ</name>
<dbReference type="CDD" id="cd16029">
    <property type="entry name" value="4-S"/>
    <property type="match status" value="1"/>
</dbReference>
<gene>
    <name evidence="7" type="ORF">METZ01_LOCUS194295</name>
</gene>
<dbReference type="InterPro" id="IPR017850">
    <property type="entry name" value="Alkaline_phosphatase_core_sf"/>
</dbReference>
<organism evidence="7">
    <name type="scientific">marine metagenome</name>
    <dbReference type="NCBI Taxonomy" id="408172"/>
    <lineage>
        <taxon>unclassified sequences</taxon>
        <taxon>metagenomes</taxon>
        <taxon>ecological metagenomes</taxon>
    </lineage>
</organism>
<keyword evidence="4" id="KW-0106">Calcium</keyword>
<feature type="domain" description="Sulfatase N-terminal" evidence="6">
    <location>
        <begin position="33"/>
        <end position="346"/>
    </location>
</feature>
<evidence type="ECO:0000259" key="6">
    <source>
        <dbReference type="Pfam" id="PF00884"/>
    </source>
</evidence>
<dbReference type="GO" id="GO:0008484">
    <property type="term" value="F:sulfuric ester hydrolase activity"/>
    <property type="evidence" value="ECO:0007669"/>
    <property type="project" value="InterPro"/>
</dbReference>
<evidence type="ECO:0000256" key="3">
    <source>
        <dbReference type="ARBA" id="ARBA00022801"/>
    </source>
</evidence>
<dbReference type="Gene3D" id="3.40.720.10">
    <property type="entry name" value="Alkaline Phosphatase, subunit A"/>
    <property type="match status" value="1"/>
</dbReference>
<dbReference type="Pfam" id="PF00884">
    <property type="entry name" value="Sulfatase"/>
    <property type="match status" value="1"/>
</dbReference>
<dbReference type="AlphaFoldDB" id="A0A382DUN2"/>
<evidence type="ECO:0000256" key="1">
    <source>
        <dbReference type="ARBA" id="ARBA00008779"/>
    </source>
</evidence>
<proteinExistence type="inferred from homology"/>
<keyword evidence="2" id="KW-0479">Metal-binding</keyword>
<evidence type="ECO:0000256" key="5">
    <source>
        <dbReference type="ARBA" id="ARBA00023180"/>
    </source>
</evidence>
<sequence>MAKSLDDSCAGFRSTLLLLVTLFLTPLSLFGNPNVVILLADDLGWNDVGYHDSSIHTPNIDNIAKQGVELNRFYVDPTCSPSRASLMTGLFATTHGVNVPIQGHTENGLPLEYKILPQYLKEAGYTTHLVGKWHLGHHTQAYLPNQRGFDSFYGFLGGAIGYYDHLYAGGIDWQRDGVTVEEEGYSTELLAREAERVIEQNSSQQPYFLLVSFNAPHTPIEGPGGKKLEHEGRKTYLEMVDSLDRAIGQVINALAKQGDLSNTLVLFSSDNGGQEPVPFWKEWLIPPTADGFANNGLLRGDKGTIHEGGVRVPAAIWWPNRLESEKDLDQPLHIADLLPTLGQVIGFTLPELDGESQWEALTSLKKQPRQPFIVANIGSEAMID</sequence>
<dbReference type="PROSITE" id="PS00523">
    <property type="entry name" value="SULFATASE_1"/>
    <property type="match status" value="1"/>
</dbReference>
<dbReference type="GO" id="GO:0046872">
    <property type="term" value="F:metal ion binding"/>
    <property type="evidence" value="ECO:0007669"/>
    <property type="project" value="UniProtKB-KW"/>
</dbReference>
<reference evidence="7" key="1">
    <citation type="submission" date="2018-05" db="EMBL/GenBank/DDBJ databases">
        <authorList>
            <person name="Lanie J.A."/>
            <person name="Ng W.-L."/>
            <person name="Kazmierczak K.M."/>
            <person name="Andrzejewski T.M."/>
            <person name="Davidsen T.M."/>
            <person name="Wayne K.J."/>
            <person name="Tettelin H."/>
            <person name="Glass J.I."/>
            <person name="Rusch D."/>
            <person name="Podicherti R."/>
            <person name="Tsui H.-C.T."/>
            <person name="Winkler M.E."/>
        </authorList>
    </citation>
    <scope>NUCLEOTIDE SEQUENCE</scope>
</reference>
<dbReference type="PANTHER" id="PTHR10342:SF273">
    <property type="entry name" value="RE14504P"/>
    <property type="match status" value="1"/>
</dbReference>
<evidence type="ECO:0000313" key="7">
    <source>
        <dbReference type="EMBL" id="SVB41441.1"/>
    </source>
</evidence>
<feature type="non-terminal residue" evidence="7">
    <location>
        <position position="384"/>
    </location>
</feature>
<protein>
    <recommendedName>
        <fullName evidence="6">Sulfatase N-terminal domain-containing protein</fullName>
    </recommendedName>
</protein>
<dbReference type="EMBL" id="UINC01040909">
    <property type="protein sequence ID" value="SVB41441.1"/>
    <property type="molecule type" value="Genomic_DNA"/>
</dbReference>
<evidence type="ECO:0000256" key="2">
    <source>
        <dbReference type="ARBA" id="ARBA00022723"/>
    </source>
</evidence>
<dbReference type="InterPro" id="IPR047115">
    <property type="entry name" value="ARSB"/>
</dbReference>
<keyword evidence="3" id="KW-0378">Hydrolase</keyword>
<dbReference type="PANTHER" id="PTHR10342">
    <property type="entry name" value="ARYLSULFATASE"/>
    <property type="match status" value="1"/>
</dbReference>
<accession>A0A382DUN2</accession>
<dbReference type="InterPro" id="IPR024607">
    <property type="entry name" value="Sulfatase_CS"/>
</dbReference>